<keyword evidence="2" id="KW-0812">Transmembrane</keyword>
<dbReference type="AlphaFoldDB" id="A0A4Y7J040"/>
<dbReference type="Gramene" id="RZC53118">
    <property type="protein sequence ID" value="RZC53118"/>
    <property type="gene ID" value="C5167_011976"/>
</dbReference>
<reference evidence="3 4" key="1">
    <citation type="journal article" date="2018" name="Science">
        <title>The opium poppy genome and morphinan production.</title>
        <authorList>
            <person name="Guo L."/>
            <person name="Winzer T."/>
            <person name="Yang X."/>
            <person name="Li Y."/>
            <person name="Ning Z."/>
            <person name="He Z."/>
            <person name="Teodor R."/>
            <person name="Lu Y."/>
            <person name="Bowser T.A."/>
            <person name="Graham I.A."/>
            <person name="Ye K."/>
        </authorList>
    </citation>
    <scope>NUCLEOTIDE SEQUENCE [LARGE SCALE GENOMIC DNA]</scope>
    <source>
        <strain evidence="4">cv. HN1</strain>
        <tissue evidence="3">Leaves</tissue>
    </source>
</reference>
<evidence type="ECO:0000313" key="4">
    <source>
        <dbReference type="Proteomes" id="UP000316621"/>
    </source>
</evidence>
<proteinExistence type="predicted"/>
<protein>
    <submittedName>
        <fullName evidence="3">Uncharacterized protein</fullName>
    </submittedName>
</protein>
<feature type="transmembrane region" description="Helical" evidence="2">
    <location>
        <begin position="191"/>
        <end position="216"/>
    </location>
</feature>
<evidence type="ECO:0000313" key="3">
    <source>
        <dbReference type="EMBL" id="RZC53118.1"/>
    </source>
</evidence>
<keyword evidence="4" id="KW-1185">Reference proteome</keyword>
<feature type="transmembrane region" description="Helical" evidence="2">
    <location>
        <begin position="101"/>
        <end position="123"/>
    </location>
</feature>
<evidence type="ECO:0000256" key="2">
    <source>
        <dbReference type="SAM" id="Phobius"/>
    </source>
</evidence>
<organism evidence="3 4">
    <name type="scientific">Papaver somniferum</name>
    <name type="common">Opium poppy</name>
    <dbReference type="NCBI Taxonomy" id="3469"/>
    <lineage>
        <taxon>Eukaryota</taxon>
        <taxon>Viridiplantae</taxon>
        <taxon>Streptophyta</taxon>
        <taxon>Embryophyta</taxon>
        <taxon>Tracheophyta</taxon>
        <taxon>Spermatophyta</taxon>
        <taxon>Magnoliopsida</taxon>
        <taxon>Ranunculales</taxon>
        <taxon>Papaveraceae</taxon>
        <taxon>Papaveroideae</taxon>
        <taxon>Papaver</taxon>
    </lineage>
</organism>
<evidence type="ECO:0000256" key="1">
    <source>
        <dbReference type="SAM" id="Coils"/>
    </source>
</evidence>
<accession>A0A4Y7J040</accession>
<keyword evidence="2" id="KW-0472">Membrane</keyword>
<sequence length="231" mass="27230">MEQLSKITEDIENLLEKIEKNEKQKKEEEKAEKKAEKYEKVIAKRIKNVSDDLDKIDKSEIELRKDTNNSLDDIRLRNMMFQGFVSLLFGLQAGLNPERWWTLFSMVMSMAFSSIWIVQKVGFELWSFRKKFRDLYKKQNKIYLDGEVLIVDWKVSEEKHKFSAELKEDFSKFHKSLTLDKKRVGNMGWTYLGNFIFYSVFSLTVPVLLYFVLMAISERDAATSTHPPSTP</sequence>
<feature type="transmembrane region" description="Helical" evidence="2">
    <location>
        <begin position="79"/>
        <end position="95"/>
    </location>
</feature>
<keyword evidence="1" id="KW-0175">Coiled coil</keyword>
<dbReference type="Proteomes" id="UP000316621">
    <property type="component" value="Chromosome 3"/>
</dbReference>
<gene>
    <name evidence="3" type="ORF">C5167_011976</name>
</gene>
<keyword evidence="2" id="KW-1133">Transmembrane helix</keyword>
<dbReference type="EMBL" id="CM010717">
    <property type="protein sequence ID" value="RZC53118.1"/>
    <property type="molecule type" value="Genomic_DNA"/>
</dbReference>
<feature type="coiled-coil region" evidence="1">
    <location>
        <begin position="1"/>
        <end position="41"/>
    </location>
</feature>
<name>A0A4Y7J040_PAPSO</name>